<dbReference type="AlphaFoldDB" id="A0A5B7D7I6"/>
<accession>A0A5B7D7I6</accession>
<comment type="caution">
    <text evidence="1">The sequence shown here is derived from an EMBL/GenBank/DDBJ whole genome shotgun (WGS) entry which is preliminary data.</text>
</comment>
<organism evidence="1 2">
    <name type="scientific">Portunus trituberculatus</name>
    <name type="common">Swimming crab</name>
    <name type="synonym">Neptunus trituberculatus</name>
    <dbReference type="NCBI Taxonomy" id="210409"/>
    <lineage>
        <taxon>Eukaryota</taxon>
        <taxon>Metazoa</taxon>
        <taxon>Ecdysozoa</taxon>
        <taxon>Arthropoda</taxon>
        <taxon>Crustacea</taxon>
        <taxon>Multicrustacea</taxon>
        <taxon>Malacostraca</taxon>
        <taxon>Eumalacostraca</taxon>
        <taxon>Eucarida</taxon>
        <taxon>Decapoda</taxon>
        <taxon>Pleocyemata</taxon>
        <taxon>Brachyura</taxon>
        <taxon>Eubrachyura</taxon>
        <taxon>Portunoidea</taxon>
        <taxon>Portunidae</taxon>
        <taxon>Portuninae</taxon>
        <taxon>Portunus</taxon>
    </lineage>
</organism>
<name>A0A5B7D7I6_PORTR</name>
<evidence type="ECO:0000313" key="2">
    <source>
        <dbReference type="Proteomes" id="UP000324222"/>
    </source>
</evidence>
<evidence type="ECO:0000313" key="1">
    <source>
        <dbReference type="EMBL" id="MPC17239.1"/>
    </source>
</evidence>
<dbReference type="Proteomes" id="UP000324222">
    <property type="component" value="Unassembled WGS sequence"/>
</dbReference>
<keyword evidence="2" id="KW-1185">Reference proteome</keyword>
<dbReference type="EMBL" id="VSRR010000571">
    <property type="protein sequence ID" value="MPC17239.1"/>
    <property type="molecule type" value="Genomic_DNA"/>
</dbReference>
<gene>
    <name evidence="1" type="ORF">E2C01_010088</name>
</gene>
<protein>
    <submittedName>
        <fullName evidence="1">Uncharacterized protein</fullName>
    </submittedName>
</protein>
<proteinExistence type="predicted"/>
<sequence>MKRGKEKPKIIQSGVVSKGLRKEFSFRDRKDGSGAIRMK</sequence>
<reference evidence="1 2" key="1">
    <citation type="submission" date="2019-05" db="EMBL/GenBank/DDBJ databases">
        <title>Another draft genome of Portunus trituberculatus and its Hox gene families provides insights of decapod evolution.</title>
        <authorList>
            <person name="Jeong J.-H."/>
            <person name="Song I."/>
            <person name="Kim S."/>
            <person name="Choi T."/>
            <person name="Kim D."/>
            <person name="Ryu S."/>
            <person name="Kim W."/>
        </authorList>
    </citation>
    <scope>NUCLEOTIDE SEQUENCE [LARGE SCALE GENOMIC DNA]</scope>
    <source>
        <tissue evidence="1">Muscle</tissue>
    </source>
</reference>